<reference evidence="1" key="1">
    <citation type="journal article" date="2021" name="Nat. Microbiol.">
        <title>Cocultivation of an ultrasmall environmental parasitic bacterium with lytic ability against bacteria associated with wastewater foams.</title>
        <authorList>
            <person name="Batinovic S."/>
            <person name="Rose J.J.A."/>
            <person name="Ratcliffe J."/>
            <person name="Seviour R.J."/>
            <person name="Petrovski S."/>
        </authorList>
    </citation>
    <scope>NUCLEOTIDE SEQUENCE</scope>
    <source>
        <strain evidence="1">CON44</strain>
    </source>
</reference>
<organism evidence="1">
    <name type="scientific">Gordonia amarae</name>
    <dbReference type="NCBI Taxonomy" id="36821"/>
    <lineage>
        <taxon>Bacteria</taxon>
        <taxon>Bacillati</taxon>
        <taxon>Actinomycetota</taxon>
        <taxon>Actinomycetes</taxon>
        <taxon>Mycobacteriales</taxon>
        <taxon>Gordoniaceae</taxon>
        <taxon>Gordonia</taxon>
    </lineage>
</organism>
<dbReference type="AlphaFoldDB" id="A0A857LIR0"/>
<accession>A0A857LIR0</accession>
<dbReference type="EMBL" id="CP045810">
    <property type="protein sequence ID" value="QHN38478.1"/>
    <property type="molecule type" value="Genomic_DNA"/>
</dbReference>
<dbReference type="RefSeq" id="WP_138943712.1">
    <property type="nucleotide sequence ID" value="NZ_CP045805.1"/>
</dbReference>
<proteinExistence type="predicted"/>
<protein>
    <submittedName>
        <fullName evidence="1">Uncharacterized protein</fullName>
    </submittedName>
</protein>
<gene>
    <name evidence="1" type="ORF">GII30_04160</name>
</gene>
<name>A0A857LIR0_9ACTN</name>
<evidence type="ECO:0000313" key="1">
    <source>
        <dbReference type="EMBL" id="QHN38478.1"/>
    </source>
</evidence>
<sequence>MPKMMRGWAAMLTGGLRRAGIAVIVGLIVFAITAAAMLLRSDEYDARVSLLASSASKIQNSSTDFGSVVALGLPAVVEVATSPTVLEQVSRTVAGSPGPDELRDAVTVGLIPGSGLVRITVRADSPKVASSLATAIADEVAAADLLDPAATLRVLDVSATVTEASPGISLVAGLGLVLGVIAGAIVLGLLAVFVPAPGSRAGRALAQAGLDRRVAVITWERGAPIPAPLLAAALGAGRPIRLVAADAESGADSSELADGLRESGVPVTEQLAADDTGTATVALAPARMSADDLALVLRALPADTDLLAVILR</sequence>